<sequence>MLRVLYSLILYLSVPLIIVRLYYRGIRAPGYRQRILERFGHFTPPADFDRQKTTIWIHAVSVGETYAAQPLVKALQQSYPDSQFLITSMTPTGSESVKTLFNGSVFHAYLPYDLPMAIRRFLDTINPDLLIIMETELWPNLIYHCKQRDMKILLANARLSEKSALGYEKISGLMYKMLQSFDAIAAQSKEDADRLQALGADIEELKVTGSLKFHVQKNAGLNSDEPFFDAIKASNRVVIIAASTREGEEEKVLEAYKDVQSKNSNVLLLLVPRHPERFDEVAALCERSQLQTMRRSLPQPAINDMKIIVGDSMGEMARYYSVANIAFVGGSLVNTGCQNVLEPAAFALPILVGPSQFNFAQICNQLESAGGMLTVSDERGLTASLNQLVENEALRRQMGAASKSVVEANQQALPALLHIIDKLIS</sequence>
<comment type="subcellular location">
    <subcellularLocation>
        <location evidence="1">Cell inner membrane</location>
        <topology evidence="1">Single-pass membrane protein</topology>
        <orientation evidence="1">Cytoplasmic side</orientation>
    </subcellularLocation>
    <subcellularLocation>
        <location evidence="12">Cell membrane</location>
    </subcellularLocation>
</comment>
<keyword evidence="12" id="KW-1133">Transmembrane helix</keyword>
<dbReference type="FunFam" id="3.40.50.11720:FF:000001">
    <property type="entry name" value="3-deoxy-D-manno-octulosonic acid transferase"/>
    <property type="match status" value="1"/>
</dbReference>
<evidence type="ECO:0000256" key="3">
    <source>
        <dbReference type="ARBA" id="ARBA00006380"/>
    </source>
</evidence>
<dbReference type="Gene3D" id="3.40.50.11720">
    <property type="entry name" value="3-Deoxy-D-manno-octulosonic-acid transferase, N-terminal domain"/>
    <property type="match status" value="1"/>
</dbReference>
<evidence type="ECO:0000256" key="6">
    <source>
        <dbReference type="ARBA" id="ARBA00022679"/>
    </source>
</evidence>
<accession>A0A2A5WE59</accession>
<dbReference type="Proteomes" id="UP000219329">
    <property type="component" value="Unassembled WGS sequence"/>
</dbReference>
<dbReference type="GO" id="GO:0005886">
    <property type="term" value="C:plasma membrane"/>
    <property type="evidence" value="ECO:0007669"/>
    <property type="project" value="UniProtKB-SubCell"/>
</dbReference>
<comment type="catalytic activity">
    <reaction evidence="9 12">
        <text>lipid IVA (E. coli) + CMP-3-deoxy-beta-D-manno-octulosonate = alpha-Kdo-(2-&gt;6)-lipid IVA (E. coli) + CMP + H(+)</text>
        <dbReference type="Rhea" id="RHEA:28066"/>
        <dbReference type="ChEBI" id="CHEBI:15378"/>
        <dbReference type="ChEBI" id="CHEBI:58603"/>
        <dbReference type="ChEBI" id="CHEBI:60364"/>
        <dbReference type="ChEBI" id="CHEBI:60377"/>
        <dbReference type="ChEBI" id="CHEBI:85987"/>
        <dbReference type="EC" id="2.4.99.12"/>
    </reaction>
</comment>
<evidence type="ECO:0000256" key="10">
    <source>
        <dbReference type="PIRSR" id="PIRSR639901-1"/>
    </source>
</evidence>
<dbReference type="UniPathway" id="UPA00958"/>
<keyword evidence="12" id="KW-1003">Cell membrane</keyword>
<evidence type="ECO:0000256" key="7">
    <source>
        <dbReference type="ARBA" id="ARBA00022968"/>
    </source>
</evidence>
<dbReference type="InterPro" id="IPR039901">
    <property type="entry name" value="Kdotransferase"/>
</dbReference>
<evidence type="ECO:0000259" key="13">
    <source>
        <dbReference type="Pfam" id="PF04413"/>
    </source>
</evidence>
<proteinExistence type="inferred from homology"/>
<gene>
    <name evidence="14" type="ORF">CNF02_04200</name>
</gene>
<comment type="caution">
    <text evidence="14">The sequence shown here is derived from an EMBL/GenBank/DDBJ whole genome shotgun (WGS) entry which is preliminary data.</text>
</comment>
<reference evidence="14 15" key="1">
    <citation type="submission" date="2017-08" db="EMBL/GenBank/DDBJ databases">
        <title>Fine stratification of microbial communities through a metagenomic profile of the photic zone.</title>
        <authorList>
            <person name="Haro-Moreno J.M."/>
            <person name="Lopez-Perez M."/>
            <person name="De La Torre J."/>
            <person name="Picazo A."/>
            <person name="Camacho A."/>
            <person name="Rodriguez-Valera F."/>
        </authorList>
    </citation>
    <scope>NUCLEOTIDE SEQUENCE [LARGE SCALE GENOMIC DNA]</scope>
    <source>
        <strain evidence="14">MED-G28</strain>
    </source>
</reference>
<evidence type="ECO:0000256" key="4">
    <source>
        <dbReference type="ARBA" id="ARBA00012621"/>
    </source>
</evidence>
<keyword evidence="12" id="KW-0472">Membrane</keyword>
<dbReference type="FunFam" id="3.40.50.2000:FF:000032">
    <property type="entry name" value="3-deoxy-D-manno-octulosonic acid transferase"/>
    <property type="match status" value="1"/>
</dbReference>
<comment type="pathway">
    <text evidence="2 12">Bacterial outer membrane biogenesis; LPS core biosynthesis.</text>
</comment>
<feature type="transmembrane region" description="Helical" evidence="12">
    <location>
        <begin position="6"/>
        <end position="23"/>
    </location>
</feature>
<comment type="function">
    <text evidence="12">Involved in lipopolysaccharide (LPS) biosynthesis. Catalyzes the transfer of 3-deoxy-D-manno-octulosonate (Kdo) residue(s) from CMP-Kdo to lipid IV(A), the tetraacyldisaccharide-1,4'-bisphosphate precursor of lipid A.</text>
</comment>
<keyword evidence="6 12" id="KW-0808">Transferase</keyword>
<dbReference type="NCBIfam" id="NF004388">
    <property type="entry name" value="PRK05749.1-4"/>
    <property type="match status" value="1"/>
</dbReference>
<keyword evidence="7" id="KW-0735">Signal-anchor</keyword>
<name>A0A2A5WE59_9GAMM</name>
<comment type="similarity">
    <text evidence="3">Belongs to the glycosyltransferase group 1 family. Glycosyltransferase 30 subfamily.</text>
</comment>
<feature type="active site" description="Proton acceptor" evidence="10">
    <location>
        <position position="64"/>
    </location>
</feature>
<evidence type="ECO:0000313" key="15">
    <source>
        <dbReference type="Proteomes" id="UP000219329"/>
    </source>
</evidence>
<organism evidence="14 15">
    <name type="scientific">OM182 bacterium MED-G28</name>
    <dbReference type="NCBI Taxonomy" id="1986256"/>
    <lineage>
        <taxon>Bacteria</taxon>
        <taxon>Pseudomonadati</taxon>
        <taxon>Pseudomonadota</taxon>
        <taxon>Gammaproteobacteria</taxon>
        <taxon>OMG group</taxon>
        <taxon>OM182 clade</taxon>
    </lineage>
</organism>
<dbReference type="GO" id="GO:0009245">
    <property type="term" value="P:lipid A biosynthetic process"/>
    <property type="evidence" value="ECO:0007669"/>
    <property type="project" value="TreeGrafter"/>
</dbReference>
<dbReference type="SUPFAM" id="SSF53756">
    <property type="entry name" value="UDP-Glycosyltransferase/glycogen phosphorylase"/>
    <property type="match status" value="1"/>
</dbReference>
<dbReference type="AlphaFoldDB" id="A0A2A5WE59"/>
<feature type="site" description="Transition state stabilizer" evidence="11">
    <location>
        <position position="134"/>
    </location>
</feature>
<evidence type="ECO:0000256" key="11">
    <source>
        <dbReference type="PIRSR" id="PIRSR639901-2"/>
    </source>
</evidence>
<feature type="domain" description="3-deoxy-D-manno-octulosonic-acid transferase N-terminal" evidence="13">
    <location>
        <begin position="34"/>
        <end position="214"/>
    </location>
</feature>
<dbReference type="InterPro" id="IPR038107">
    <property type="entry name" value="Glycos_transf_N_sf"/>
</dbReference>
<feature type="site" description="Transition state stabilizer" evidence="11">
    <location>
        <position position="212"/>
    </location>
</feature>
<dbReference type="PANTHER" id="PTHR42755">
    <property type="entry name" value="3-DEOXY-MANNO-OCTULOSONATE CYTIDYLYLTRANSFERASE"/>
    <property type="match status" value="1"/>
</dbReference>
<evidence type="ECO:0000256" key="1">
    <source>
        <dbReference type="ARBA" id="ARBA00004388"/>
    </source>
</evidence>
<protein>
    <recommendedName>
        <fullName evidence="5 12">3-deoxy-D-manno-octulosonic acid transferase</fullName>
        <shortName evidence="12">Kdo transferase</shortName>
        <ecNumber evidence="4 12">2.4.99.12</ecNumber>
    </recommendedName>
    <alternativeName>
        <fullName evidence="8 12">Lipid IV(A) 3-deoxy-D-manno-octulosonic acid transferase</fullName>
    </alternativeName>
</protein>
<dbReference type="GO" id="GO:0009244">
    <property type="term" value="P:lipopolysaccharide core region biosynthetic process"/>
    <property type="evidence" value="ECO:0007669"/>
    <property type="project" value="UniProtKB-UniRule"/>
</dbReference>
<dbReference type="Pfam" id="PF04413">
    <property type="entry name" value="Glycos_transf_N"/>
    <property type="match status" value="1"/>
</dbReference>
<dbReference type="Gene3D" id="3.40.50.2000">
    <property type="entry name" value="Glycogen Phosphorylase B"/>
    <property type="match status" value="1"/>
</dbReference>
<dbReference type="EC" id="2.4.99.12" evidence="4 12"/>
<evidence type="ECO:0000256" key="8">
    <source>
        <dbReference type="ARBA" id="ARBA00031445"/>
    </source>
</evidence>
<dbReference type="EMBL" id="NTJZ01000003">
    <property type="protein sequence ID" value="PDH34568.1"/>
    <property type="molecule type" value="Genomic_DNA"/>
</dbReference>
<keyword evidence="12" id="KW-0812">Transmembrane</keyword>
<keyword evidence="12" id="KW-0448">Lipopolysaccharide biosynthesis</keyword>
<dbReference type="InterPro" id="IPR007507">
    <property type="entry name" value="Glycos_transf_N"/>
</dbReference>
<dbReference type="PANTHER" id="PTHR42755:SF1">
    <property type="entry name" value="3-DEOXY-D-MANNO-OCTULOSONIC ACID TRANSFERASE, MITOCHONDRIAL-RELATED"/>
    <property type="match status" value="1"/>
</dbReference>
<evidence type="ECO:0000256" key="2">
    <source>
        <dbReference type="ARBA" id="ARBA00004713"/>
    </source>
</evidence>
<evidence type="ECO:0000313" key="14">
    <source>
        <dbReference type="EMBL" id="PDH34568.1"/>
    </source>
</evidence>
<dbReference type="GO" id="GO:0043842">
    <property type="term" value="F:Kdo transferase activity"/>
    <property type="evidence" value="ECO:0007669"/>
    <property type="project" value="UniProtKB-EC"/>
</dbReference>
<evidence type="ECO:0000256" key="5">
    <source>
        <dbReference type="ARBA" id="ARBA00019077"/>
    </source>
</evidence>
<evidence type="ECO:0000256" key="9">
    <source>
        <dbReference type="ARBA" id="ARBA00049183"/>
    </source>
</evidence>
<evidence type="ECO:0000256" key="12">
    <source>
        <dbReference type="RuleBase" id="RU365103"/>
    </source>
</evidence>